<comment type="subunit">
    <text evidence="5">Interacts with RANBPM.</text>
</comment>
<feature type="repeat" description="WD" evidence="6">
    <location>
        <begin position="243"/>
        <end position="277"/>
    </location>
</feature>
<keyword evidence="4" id="KW-0677">Repeat</keyword>
<protein>
    <recommendedName>
        <fullName evidence="8">CTLH domain-containing protein</fullName>
    </recommendedName>
</protein>
<feature type="repeat" description="WD" evidence="6">
    <location>
        <begin position="342"/>
        <end position="364"/>
    </location>
</feature>
<dbReference type="FunFam" id="2.130.10.10:FF:000087">
    <property type="entry name" value="WD repeat-containing protein 26 homolog"/>
    <property type="match status" value="1"/>
</dbReference>
<dbReference type="GO" id="GO:0005737">
    <property type="term" value="C:cytoplasm"/>
    <property type="evidence" value="ECO:0007669"/>
    <property type="project" value="UniProtKB-SubCell"/>
</dbReference>
<gene>
    <name evidence="9" type="ORF">OSB04_005280</name>
</gene>
<dbReference type="PROSITE" id="PS50082">
    <property type="entry name" value="WD_REPEATS_2"/>
    <property type="match status" value="5"/>
</dbReference>
<evidence type="ECO:0000313" key="10">
    <source>
        <dbReference type="Proteomes" id="UP001172457"/>
    </source>
</evidence>
<dbReference type="PANTHER" id="PTHR22838:SF20">
    <property type="entry name" value="WD REPEAT-CONTAINING PROTEIN 26-RELATED"/>
    <property type="match status" value="1"/>
</dbReference>
<evidence type="ECO:0000256" key="1">
    <source>
        <dbReference type="ARBA" id="ARBA00004496"/>
    </source>
</evidence>
<dbReference type="InterPro" id="IPR015943">
    <property type="entry name" value="WD40/YVTN_repeat-like_dom_sf"/>
</dbReference>
<comment type="subcellular location">
    <subcellularLocation>
        <location evidence="1">Cytoplasm</location>
    </subcellularLocation>
</comment>
<dbReference type="PROSITE" id="PS50896">
    <property type="entry name" value="LISH"/>
    <property type="match status" value="1"/>
</dbReference>
<dbReference type="PROSITE" id="PS00678">
    <property type="entry name" value="WD_REPEATS_1"/>
    <property type="match status" value="2"/>
</dbReference>
<dbReference type="PROSITE" id="PS50294">
    <property type="entry name" value="WD_REPEATS_REGION"/>
    <property type="match status" value="4"/>
</dbReference>
<evidence type="ECO:0000256" key="5">
    <source>
        <dbReference type="ARBA" id="ARBA00065067"/>
    </source>
</evidence>
<evidence type="ECO:0000256" key="3">
    <source>
        <dbReference type="ARBA" id="ARBA00022574"/>
    </source>
</evidence>
<keyword evidence="10" id="KW-1185">Reference proteome</keyword>
<reference evidence="9" key="1">
    <citation type="submission" date="2023-03" db="EMBL/GenBank/DDBJ databases">
        <title>Chromosome-scale reference genome and RAD-based genetic map of yellow starthistle (Centaurea solstitialis) reveal putative structural variation and QTLs associated with invader traits.</title>
        <authorList>
            <person name="Reatini B."/>
            <person name="Cang F.A."/>
            <person name="Jiang Q."/>
            <person name="Mckibben M.T.W."/>
            <person name="Barker M.S."/>
            <person name="Rieseberg L.H."/>
            <person name="Dlugosch K.M."/>
        </authorList>
    </citation>
    <scope>NUCLEOTIDE SEQUENCE</scope>
    <source>
        <strain evidence="9">CAN-66</strain>
        <tissue evidence="9">Leaf</tissue>
    </source>
</reference>
<dbReference type="InterPro" id="IPR019775">
    <property type="entry name" value="WD40_repeat_CS"/>
</dbReference>
<keyword evidence="2" id="KW-0963">Cytoplasm</keyword>
<dbReference type="SUPFAM" id="SSF50978">
    <property type="entry name" value="WD40 repeat-like"/>
    <property type="match status" value="1"/>
</dbReference>
<evidence type="ECO:0000313" key="9">
    <source>
        <dbReference type="EMBL" id="KAJ9560120.1"/>
    </source>
</evidence>
<dbReference type="SMART" id="SM00320">
    <property type="entry name" value="WD40"/>
    <property type="match status" value="7"/>
</dbReference>
<evidence type="ECO:0000256" key="6">
    <source>
        <dbReference type="PROSITE-ProRule" id="PRU00221"/>
    </source>
</evidence>
<dbReference type="EMBL" id="JARYMX010000002">
    <property type="protein sequence ID" value="KAJ9560120.1"/>
    <property type="molecule type" value="Genomic_DNA"/>
</dbReference>
<proteinExistence type="predicted"/>
<dbReference type="PRINTS" id="PR00320">
    <property type="entry name" value="GPROTEINBRPT"/>
</dbReference>
<accession>A0AA38WPI9</accession>
<sequence length="539" mass="60199">MGGVGSLEPPSKRRKVKPSSSTMADDDNNEDSNETIGSKGVKKVEFIKLIADALRSLGYQKTGKHLEQESGITLYSSVFRKFTQQILDGNWDESLNSLRKIPGLDESVVKSSSFAILEQKFLEFLDSENPNEALMTLRTEISPLSVNPNRVRDLSCFLLMSSSSSGRPADKPKPRSELLDDLKKLFPSNVMVPKDRLLHLVEQAIDLQQDSCSFHNSLIGDTSLFTDHNCGKDQIPLKTLQILQEHQDEVWFLQFSHNGKFLASSSSDKSAIVWEVNLDGRLSLKHRLLGHKKPISCVSWSPNDDRILTCGVEDVVRRWDVASGECVAVYQKDDLGMVSCCWSPDGDRVFSGATDKSVVMWDLDGNELESWPSEKTLRISDLQVTGDGKFIVSVCQETTIVIFDRSPLGTERLIKETHNIVSFTLSEDKKFLLVSLVNQEIHLWSIDGEIRLVAKYKGHKVSRFVVRACFGGLDQAFVASGSEDSRVYVWHRETGELLETLAGHSGAVNCTSWNPVNPHMLASASDDRTIRIWGVNHVD</sequence>
<comment type="caution">
    <text evidence="9">The sequence shown here is derived from an EMBL/GenBank/DDBJ whole genome shotgun (WGS) entry which is preliminary data.</text>
</comment>
<keyword evidence="3 6" id="KW-0853">WD repeat</keyword>
<dbReference type="InterPro" id="IPR051350">
    <property type="entry name" value="WD_repeat-ST_regulator"/>
</dbReference>
<evidence type="ECO:0000256" key="7">
    <source>
        <dbReference type="SAM" id="MobiDB-lite"/>
    </source>
</evidence>
<feature type="compositionally biased region" description="Acidic residues" evidence="7">
    <location>
        <begin position="24"/>
        <end position="33"/>
    </location>
</feature>
<dbReference type="InterPro" id="IPR001680">
    <property type="entry name" value="WD40_rpt"/>
</dbReference>
<dbReference type="Gene3D" id="2.130.10.10">
    <property type="entry name" value="YVTN repeat-like/Quinoprotein amine dehydrogenase"/>
    <property type="match status" value="1"/>
</dbReference>
<feature type="repeat" description="WD" evidence="6">
    <location>
        <begin position="288"/>
        <end position="329"/>
    </location>
</feature>
<dbReference type="PROSITE" id="PS50897">
    <property type="entry name" value="CTLH"/>
    <property type="match status" value="1"/>
</dbReference>
<dbReference type="Proteomes" id="UP001172457">
    <property type="component" value="Chromosome 2"/>
</dbReference>
<feature type="region of interest" description="Disordered" evidence="7">
    <location>
        <begin position="1"/>
        <end position="36"/>
    </location>
</feature>
<dbReference type="InterPro" id="IPR020472">
    <property type="entry name" value="WD40_PAC1"/>
</dbReference>
<name>A0AA38WPI9_9ASTR</name>
<dbReference type="InterPro" id="IPR006595">
    <property type="entry name" value="CTLH_C"/>
</dbReference>
<dbReference type="Pfam" id="PF00400">
    <property type="entry name" value="WD40"/>
    <property type="match status" value="5"/>
</dbReference>
<dbReference type="InterPro" id="IPR006594">
    <property type="entry name" value="LisH"/>
</dbReference>
<feature type="repeat" description="WD" evidence="6">
    <location>
        <begin position="501"/>
        <end position="539"/>
    </location>
</feature>
<organism evidence="9 10">
    <name type="scientific">Centaurea solstitialis</name>
    <name type="common">yellow star-thistle</name>
    <dbReference type="NCBI Taxonomy" id="347529"/>
    <lineage>
        <taxon>Eukaryota</taxon>
        <taxon>Viridiplantae</taxon>
        <taxon>Streptophyta</taxon>
        <taxon>Embryophyta</taxon>
        <taxon>Tracheophyta</taxon>
        <taxon>Spermatophyta</taxon>
        <taxon>Magnoliopsida</taxon>
        <taxon>eudicotyledons</taxon>
        <taxon>Gunneridae</taxon>
        <taxon>Pentapetalae</taxon>
        <taxon>asterids</taxon>
        <taxon>campanulids</taxon>
        <taxon>Asterales</taxon>
        <taxon>Asteraceae</taxon>
        <taxon>Carduoideae</taxon>
        <taxon>Cardueae</taxon>
        <taxon>Centaureinae</taxon>
        <taxon>Centaurea</taxon>
    </lineage>
</organism>
<feature type="domain" description="CTLH" evidence="8">
    <location>
        <begin position="80"/>
        <end position="132"/>
    </location>
</feature>
<evidence type="ECO:0000259" key="8">
    <source>
        <dbReference type="PROSITE" id="PS50897"/>
    </source>
</evidence>
<dbReference type="Pfam" id="PF23627">
    <property type="entry name" value="LisH_WDR26"/>
    <property type="match status" value="1"/>
</dbReference>
<dbReference type="PANTHER" id="PTHR22838">
    <property type="entry name" value="WD REPEAT PROTEIN 26-RELATED"/>
    <property type="match status" value="1"/>
</dbReference>
<evidence type="ECO:0000256" key="4">
    <source>
        <dbReference type="ARBA" id="ARBA00022737"/>
    </source>
</evidence>
<dbReference type="InterPro" id="IPR036322">
    <property type="entry name" value="WD40_repeat_dom_sf"/>
</dbReference>
<feature type="repeat" description="WD" evidence="6">
    <location>
        <begin position="474"/>
        <end position="500"/>
    </location>
</feature>
<dbReference type="AlphaFoldDB" id="A0AA38WPI9"/>
<evidence type="ECO:0000256" key="2">
    <source>
        <dbReference type="ARBA" id="ARBA00022490"/>
    </source>
</evidence>
<dbReference type="CDD" id="cd00200">
    <property type="entry name" value="WD40"/>
    <property type="match status" value="1"/>
</dbReference>